<feature type="non-terminal residue" evidence="1">
    <location>
        <position position="1"/>
    </location>
</feature>
<accession>A0ABN0NP06</accession>
<dbReference type="RefSeq" id="WP_021668408.1">
    <property type="nucleotide sequence ID" value="NZ_KI259315.1"/>
</dbReference>
<proteinExistence type="predicted"/>
<dbReference type="Proteomes" id="UP000016660">
    <property type="component" value="Unassembled WGS sequence"/>
</dbReference>
<organism evidence="1 2">
    <name type="scientific">Prevotella disiens JCM 6334 = ATCC 29426</name>
    <dbReference type="NCBI Taxonomy" id="1235811"/>
    <lineage>
        <taxon>Bacteria</taxon>
        <taxon>Pseudomonadati</taxon>
        <taxon>Bacteroidota</taxon>
        <taxon>Bacteroidia</taxon>
        <taxon>Bacteroidales</taxon>
        <taxon>Prevotellaceae</taxon>
        <taxon>Prevotella</taxon>
    </lineage>
</organism>
<gene>
    <name evidence="1" type="ORF">HMPREF0653_02529</name>
</gene>
<dbReference type="EMBL" id="AWUY01000280">
    <property type="protein sequence ID" value="ERJ71805.1"/>
    <property type="molecule type" value="Genomic_DNA"/>
</dbReference>
<sequence>ITPLQGNKLALRSLAISLRKILVGAEFIPFHTQQTLVGAKFIPFRTQQTHIGADVFVRSVQA</sequence>
<name>A0ABN0NP06_9BACT</name>
<comment type="caution">
    <text evidence="1">The sequence shown here is derived from an EMBL/GenBank/DDBJ whole genome shotgun (WGS) entry which is preliminary data.</text>
</comment>
<protein>
    <submittedName>
        <fullName evidence="1">Uncharacterized protein</fullName>
    </submittedName>
</protein>
<keyword evidence="2" id="KW-1185">Reference proteome</keyword>
<evidence type="ECO:0000313" key="2">
    <source>
        <dbReference type="Proteomes" id="UP000016660"/>
    </source>
</evidence>
<reference evidence="1 2" key="1">
    <citation type="submission" date="2013-06" db="EMBL/GenBank/DDBJ databases">
        <authorList>
            <person name="Weinstock G."/>
            <person name="Sodergren E."/>
            <person name="Lobos E.A."/>
            <person name="Fulton L."/>
            <person name="Fulton R."/>
            <person name="Courtney L."/>
            <person name="Fronick C."/>
            <person name="O'Laughlin M."/>
            <person name="Godfrey J."/>
            <person name="Wilson R.M."/>
            <person name="Miner T."/>
            <person name="Farmer C."/>
            <person name="Delehaunty K."/>
            <person name="Cordes M."/>
            <person name="Minx P."/>
            <person name="Tomlinson C."/>
            <person name="Chen J."/>
            <person name="Wollam A."/>
            <person name="Pepin K.H."/>
            <person name="Bhonagiri V."/>
            <person name="Zhang X."/>
            <person name="Warren W."/>
            <person name="Mitreva M."/>
            <person name="Mardis E.R."/>
            <person name="Wilson R.K."/>
        </authorList>
    </citation>
    <scope>NUCLEOTIDE SEQUENCE [LARGE SCALE GENOMIC DNA]</scope>
    <source>
        <strain evidence="1 2">ATCC 29426</strain>
    </source>
</reference>
<evidence type="ECO:0000313" key="1">
    <source>
        <dbReference type="EMBL" id="ERJ71805.1"/>
    </source>
</evidence>